<gene>
    <name evidence="2" type="ORF">IAA16_02630</name>
</gene>
<evidence type="ECO:0000313" key="3">
    <source>
        <dbReference type="Proteomes" id="UP000823914"/>
    </source>
</evidence>
<dbReference type="PANTHER" id="PTHR47837">
    <property type="entry name" value="GTP PYROPHOSPHOKINASE YJBM"/>
    <property type="match status" value="1"/>
</dbReference>
<dbReference type="InterPro" id="IPR007685">
    <property type="entry name" value="RelA_SpoT"/>
</dbReference>
<comment type="caution">
    <text evidence="2">The sequence shown here is derived from an EMBL/GenBank/DDBJ whole genome shotgun (WGS) entry which is preliminary data.</text>
</comment>
<name>A0A9E2L115_9SPIR</name>
<dbReference type="Proteomes" id="UP000823914">
    <property type="component" value="Unassembled WGS sequence"/>
</dbReference>
<feature type="domain" description="RelA/SpoT" evidence="1">
    <location>
        <begin position="51"/>
        <end position="181"/>
    </location>
</feature>
<dbReference type="Gene3D" id="1.10.287.860">
    <property type="entry name" value="Nucleotidyltransferase"/>
    <property type="match status" value="1"/>
</dbReference>
<dbReference type="CDD" id="cd05399">
    <property type="entry name" value="NT_Rel-Spo_like"/>
    <property type="match status" value="1"/>
</dbReference>
<dbReference type="InterPro" id="IPR052366">
    <property type="entry name" value="GTP_Pyrophosphokinase"/>
</dbReference>
<accession>A0A9E2L115</accession>
<sequence>MSYSNLKLLPDKKQLEQDYLRIKPYLEKILSRIEGKVSQILELGSKPTLKSRVKKFDSYYRKLMRVNLCTDNSSLPLLTDLMGIRIICAFLEDLAIVEDLLKKNFTVKEIERKGASLNFKEFGYESIHILIEIPQEVQDELYTDDFYLPQSAVCEIQVRTILQDAWAEVEHELVYKSEFSPFDLPLKRKLASINASLSLADIIFQEIRDYQNKLNREIEFRRDRFYEKADALARESLP</sequence>
<evidence type="ECO:0000313" key="2">
    <source>
        <dbReference type="EMBL" id="MBU3849442.1"/>
    </source>
</evidence>
<dbReference type="PANTHER" id="PTHR47837:SF1">
    <property type="entry name" value="GTP PYROPHOSPHOKINASE YJBM"/>
    <property type="match status" value="1"/>
</dbReference>
<evidence type="ECO:0000259" key="1">
    <source>
        <dbReference type="SMART" id="SM00954"/>
    </source>
</evidence>
<dbReference type="EMBL" id="JAHLFV010000060">
    <property type="protein sequence ID" value="MBU3849442.1"/>
    <property type="molecule type" value="Genomic_DNA"/>
</dbReference>
<proteinExistence type="predicted"/>
<dbReference type="Pfam" id="PF04607">
    <property type="entry name" value="RelA_SpoT"/>
    <property type="match status" value="1"/>
</dbReference>
<organism evidence="2 3">
    <name type="scientific">Candidatus Treponema excrementipullorum</name>
    <dbReference type="NCBI Taxonomy" id="2838768"/>
    <lineage>
        <taxon>Bacteria</taxon>
        <taxon>Pseudomonadati</taxon>
        <taxon>Spirochaetota</taxon>
        <taxon>Spirochaetia</taxon>
        <taxon>Spirochaetales</taxon>
        <taxon>Treponemataceae</taxon>
        <taxon>Treponema</taxon>
    </lineage>
</organism>
<dbReference type="InterPro" id="IPR043519">
    <property type="entry name" value="NT_sf"/>
</dbReference>
<protein>
    <submittedName>
        <fullName evidence="2">RelA/SpoT domain-containing protein</fullName>
    </submittedName>
</protein>
<dbReference type="AlphaFoldDB" id="A0A9E2L115"/>
<feature type="non-terminal residue" evidence="2">
    <location>
        <position position="238"/>
    </location>
</feature>
<dbReference type="Gene3D" id="3.30.460.10">
    <property type="entry name" value="Beta Polymerase, domain 2"/>
    <property type="match status" value="1"/>
</dbReference>
<reference evidence="2" key="2">
    <citation type="submission" date="2021-04" db="EMBL/GenBank/DDBJ databases">
        <authorList>
            <person name="Gilroy R."/>
        </authorList>
    </citation>
    <scope>NUCLEOTIDE SEQUENCE</scope>
    <source>
        <strain evidence="2">Gambia15-2214</strain>
    </source>
</reference>
<dbReference type="SMART" id="SM00954">
    <property type="entry name" value="RelA_SpoT"/>
    <property type="match status" value="1"/>
</dbReference>
<reference evidence="2" key="1">
    <citation type="journal article" date="2021" name="PeerJ">
        <title>Extensive microbial diversity within the chicken gut microbiome revealed by metagenomics and culture.</title>
        <authorList>
            <person name="Gilroy R."/>
            <person name="Ravi A."/>
            <person name="Getino M."/>
            <person name="Pursley I."/>
            <person name="Horton D.L."/>
            <person name="Alikhan N.F."/>
            <person name="Baker D."/>
            <person name="Gharbi K."/>
            <person name="Hall N."/>
            <person name="Watson M."/>
            <person name="Adriaenssens E.M."/>
            <person name="Foster-Nyarko E."/>
            <person name="Jarju S."/>
            <person name="Secka A."/>
            <person name="Antonio M."/>
            <person name="Oren A."/>
            <person name="Chaudhuri R.R."/>
            <person name="La Ragione R."/>
            <person name="Hildebrand F."/>
            <person name="Pallen M.J."/>
        </authorList>
    </citation>
    <scope>NUCLEOTIDE SEQUENCE</scope>
    <source>
        <strain evidence="2">Gambia15-2214</strain>
    </source>
</reference>
<dbReference type="SUPFAM" id="SSF81301">
    <property type="entry name" value="Nucleotidyltransferase"/>
    <property type="match status" value="1"/>
</dbReference>
<dbReference type="GO" id="GO:0015969">
    <property type="term" value="P:guanosine tetraphosphate metabolic process"/>
    <property type="evidence" value="ECO:0007669"/>
    <property type="project" value="InterPro"/>
</dbReference>